<dbReference type="Gene3D" id="3.30.420.280">
    <property type="match status" value="1"/>
</dbReference>
<feature type="non-terminal residue" evidence="1">
    <location>
        <position position="1"/>
    </location>
</feature>
<evidence type="ECO:0008006" key="2">
    <source>
        <dbReference type="Google" id="ProtNLM"/>
    </source>
</evidence>
<protein>
    <recommendedName>
        <fullName evidence="2">Terminase large subunit gp17-like C-terminal domain-containing protein</fullName>
    </recommendedName>
</protein>
<dbReference type="AlphaFoldDB" id="X0V9T1"/>
<gene>
    <name evidence="1" type="ORF">S01H1_42752</name>
</gene>
<comment type="caution">
    <text evidence="1">The sequence shown here is derived from an EMBL/GenBank/DDBJ whole genome shotgun (WGS) entry which is preliminary data.</text>
</comment>
<name>X0V9T1_9ZZZZ</name>
<reference evidence="1" key="1">
    <citation type="journal article" date="2014" name="Front. Microbiol.">
        <title>High frequency of phylogenetically diverse reductive dehalogenase-homologous genes in deep subseafloor sedimentary metagenomes.</title>
        <authorList>
            <person name="Kawai M."/>
            <person name="Futagami T."/>
            <person name="Toyoda A."/>
            <person name="Takaki Y."/>
            <person name="Nishi S."/>
            <person name="Hori S."/>
            <person name="Arai W."/>
            <person name="Tsubouchi T."/>
            <person name="Morono Y."/>
            <person name="Uchiyama I."/>
            <person name="Ito T."/>
            <person name="Fujiyama A."/>
            <person name="Inagaki F."/>
            <person name="Takami H."/>
        </authorList>
    </citation>
    <scope>NUCLEOTIDE SEQUENCE</scope>
    <source>
        <strain evidence="1">Expedition CK06-06</strain>
    </source>
</reference>
<evidence type="ECO:0000313" key="1">
    <source>
        <dbReference type="EMBL" id="GAG09253.1"/>
    </source>
</evidence>
<organism evidence="1">
    <name type="scientific">marine sediment metagenome</name>
    <dbReference type="NCBI Taxonomy" id="412755"/>
    <lineage>
        <taxon>unclassified sequences</taxon>
        <taxon>metagenomes</taxon>
        <taxon>ecological metagenomes</taxon>
    </lineage>
</organism>
<proteinExistence type="predicted"/>
<sequence>LHVGDTRKVNGTLWIGMDFNVMPMTAVIGQYYNNTFHIHDEIFLENSDTFKMTNELIKKNYKGTVIPDSTGRNRKTSGKSDHQILKEAGFTIPYVHNPFVFDRVNNINRLLTDNRIIINPRCKKLIGDLEKVSWKDNKLDQKSDPMLTHISDALGYLCWKLAPIEENFNTRGIILE</sequence>
<accession>X0V9T1</accession>
<dbReference type="EMBL" id="BARS01027201">
    <property type="protein sequence ID" value="GAG09253.1"/>
    <property type="molecule type" value="Genomic_DNA"/>
</dbReference>